<proteinExistence type="predicted"/>
<keyword evidence="2" id="KW-0328">Glycosyltransferase</keyword>
<accession>A0AAP0S1C7</accession>
<evidence type="ECO:0000313" key="7">
    <source>
        <dbReference type="Proteomes" id="UP001415857"/>
    </source>
</evidence>
<keyword evidence="7" id="KW-1185">Reference proteome</keyword>
<dbReference type="EMBL" id="JBBPBK010000005">
    <property type="protein sequence ID" value="KAK9285452.1"/>
    <property type="molecule type" value="Genomic_DNA"/>
</dbReference>
<dbReference type="AlphaFoldDB" id="A0AAP0S1C7"/>
<keyword evidence="3" id="KW-0808">Transferase</keyword>
<gene>
    <name evidence="6" type="ORF">L1049_024645</name>
</gene>
<protein>
    <recommendedName>
        <fullName evidence="8">Core-2/I-branching beta-1,6-N-acetylglucosaminyltransferase family protein</fullName>
    </recommendedName>
</protein>
<evidence type="ECO:0000256" key="2">
    <source>
        <dbReference type="ARBA" id="ARBA00022676"/>
    </source>
</evidence>
<evidence type="ECO:0000256" key="1">
    <source>
        <dbReference type="ARBA" id="ARBA00004606"/>
    </source>
</evidence>
<evidence type="ECO:0000256" key="4">
    <source>
        <dbReference type="ARBA" id="ARBA00023136"/>
    </source>
</evidence>
<dbReference type="PANTHER" id="PTHR31042">
    <property type="entry name" value="CORE-2/I-BRANCHING BETA-1,6-N-ACETYLGLUCOSAMINYLTRANSFERASE FAMILY PROTEIN-RELATED"/>
    <property type="match status" value="1"/>
</dbReference>
<keyword evidence="5" id="KW-0325">Glycoprotein</keyword>
<dbReference type="GO" id="GO:0016020">
    <property type="term" value="C:membrane"/>
    <property type="evidence" value="ECO:0007669"/>
    <property type="project" value="UniProtKB-SubCell"/>
</dbReference>
<evidence type="ECO:0008006" key="8">
    <source>
        <dbReference type="Google" id="ProtNLM"/>
    </source>
</evidence>
<dbReference type="Proteomes" id="UP001415857">
    <property type="component" value="Unassembled WGS sequence"/>
</dbReference>
<keyword evidence="4" id="KW-0472">Membrane</keyword>
<comment type="subcellular location">
    <subcellularLocation>
        <location evidence="1">Membrane</location>
        <topology evidence="1">Single-pass type II membrane protein</topology>
    </subcellularLocation>
</comment>
<reference evidence="6 7" key="1">
    <citation type="journal article" date="2024" name="Plant J.">
        <title>Genome sequences and population genomics reveal climatic adaptation and genomic divergence between two closely related sweetgum species.</title>
        <authorList>
            <person name="Xu W.Q."/>
            <person name="Ren C.Q."/>
            <person name="Zhang X.Y."/>
            <person name="Comes H.P."/>
            <person name="Liu X.H."/>
            <person name="Li Y.G."/>
            <person name="Kettle C.J."/>
            <person name="Jalonen R."/>
            <person name="Gaisberger H."/>
            <person name="Ma Y.Z."/>
            <person name="Qiu Y.X."/>
        </authorList>
    </citation>
    <scope>NUCLEOTIDE SEQUENCE [LARGE SCALE GENOMIC DNA]</scope>
    <source>
        <strain evidence="6">Hangzhou</strain>
    </source>
</reference>
<comment type="caution">
    <text evidence="6">The sequence shown here is derived from an EMBL/GenBank/DDBJ whole genome shotgun (WGS) entry which is preliminary data.</text>
</comment>
<dbReference type="Pfam" id="PF02485">
    <property type="entry name" value="Branch"/>
    <property type="match status" value="1"/>
</dbReference>
<evidence type="ECO:0000256" key="5">
    <source>
        <dbReference type="ARBA" id="ARBA00023180"/>
    </source>
</evidence>
<evidence type="ECO:0000313" key="6">
    <source>
        <dbReference type="EMBL" id="KAK9285452.1"/>
    </source>
</evidence>
<evidence type="ECO:0000256" key="3">
    <source>
        <dbReference type="ARBA" id="ARBA00022679"/>
    </source>
</evidence>
<dbReference type="InterPro" id="IPR003406">
    <property type="entry name" value="Glyco_trans_14"/>
</dbReference>
<dbReference type="InterPro" id="IPR044174">
    <property type="entry name" value="BC10-like"/>
</dbReference>
<dbReference type="PANTHER" id="PTHR31042:SF70">
    <property type="entry name" value="OS01G0695200 PROTEIN"/>
    <property type="match status" value="1"/>
</dbReference>
<sequence length="391" mass="45142">MTKKRPSSSVRHLNWFGTKLVLSLFVLLCFLALLGLIHHSHSKLQSSSSSIFTSRRSRSFGSSNNFQGPPKVAFLFLARRKLPLDFLWGAFFKNGDAANFTIYIHSEPGFVFNESTTRSAFFYSRQLSKSVQVLWGEWSMVEAEKLLLESALEDPANQRFVLLSDSCVPLYNFSHVYNYLMSSPRSFVDSFVDVRKGRYSPKMAPVIPKEKWRKGSQWIALVRKHAEVVVDDDIIFPLFKKFCKRWLPFDLNNGSLIQIKVMQTLQKQHNCIPDEHYVQTLLAMHGLEDELERRTLTYTLWNQSATSKGRRAWHPTTFNYTNAGPQQIKEIKDINHVYYKSEYRTEWCHTNSISTPCFLFARKFSRGAAMRLLTEGAVGSFDFTALWSTPP</sequence>
<dbReference type="GO" id="GO:0016757">
    <property type="term" value="F:glycosyltransferase activity"/>
    <property type="evidence" value="ECO:0007669"/>
    <property type="project" value="UniProtKB-KW"/>
</dbReference>
<name>A0AAP0S1C7_LIQFO</name>
<organism evidence="6 7">
    <name type="scientific">Liquidambar formosana</name>
    <name type="common">Formosan gum</name>
    <dbReference type="NCBI Taxonomy" id="63359"/>
    <lineage>
        <taxon>Eukaryota</taxon>
        <taxon>Viridiplantae</taxon>
        <taxon>Streptophyta</taxon>
        <taxon>Embryophyta</taxon>
        <taxon>Tracheophyta</taxon>
        <taxon>Spermatophyta</taxon>
        <taxon>Magnoliopsida</taxon>
        <taxon>eudicotyledons</taxon>
        <taxon>Gunneridae</taxon>
        <taxon>Pentapetalae</taxon>
        <taxon>Saxifragales</taxon>
        <taxon>Altingiaceae</taxon>
        <taxon>Liquidambar</taxon>
    </lineage>
</organism>